<reference evidence="1" key="1">
    <citation type="submission" date="2021-05" db="EMBL/GenBank/DDBJ databases">
        <authorList>
            <person name="Alioto T."/>
            <person name="Alioto T."/>
            <person name="Gomez Garrido J."/>
        </authorList>
    </citation>
    <scope>NUCLEOTIDE SEQUENCE</scope>
</reference>
<proteinExistence type="predicted"/>
<dbReference type="EMBL" id="HBUE01008546">
    <property type="protein sequence ID" value="CAG6447191.1"/>
    <property type="molecule type" value="Transcribed_RNA"/>
</dbReference>
<evidence type="ECO:0000313" key="1">
    <source>
        <dbReference type="EMBL" id="CAG6447191.1"/>
    </source>
</evidence>
<protein>
    <submittedName>
        <fullName evidence="1">(northern house mosquito) hypothetical protein</fullName>
    </submittedName>
</protein>
<dbReference type="AlphaFoldDB" id="A0A8D8ETZ7"/>
<accession>A0A8D8ETZ7</accession>
<organism evidence="1">
    <name type="scientific">Culex pipiens</name>
    <name type="common">House mosquito</name>
    <dbReference type="NCBI Taxonomy" id="7175"/>
    <lineage>
        <taxon>Eukaryota</taxon>
        <taxon>Metazoa</taxon>
        <taxon>Ecdysozoa</taxon>
        <taxon>Arthropoda</taxon>
        <taxon>Hexapoda</taxon>
        <taxon>Insecta</taxon>
        <taxon>Pterygota</taxon>
        <taxon>Neoptera</taxon>
        <taxon>Endopterygota</taxon>
        <taxon>Diptera</taxon>
        <taxon>Nematocera</taxon>
        <taxon>Culicoidea</taxon>
        <taxon>Culicidae</taxon>
        <taxon>Culicinae</taxon>
        <taxon>Culicini</taxon>
        <taxon>Culex</taxon>
        <taxon>Culex</taxon>
    </lineage>
</organism>
<name>A0A8D8ETZ7_CULPI</name>
<sequence length="173" mass="18984">MLPSDRFQIAREKVLHRGSELLEQSAHHHPVNVQRGVGGTRFEVTLAAQIGKVLDKVLRPFGPLVVHLEGGPEATPVPLDEDSGKAEVIAVVPDLELFQLREQLVHVDAFVAVVAQGGANLLLALHEERVDLGLHGGAERFGGLGTGFRRWCGCGGTDQVDHGRWRRWNLESW</sequence>